<dbReference type="AlphaFoldDB" id="A0A6L5GEY9"/>
<protein>
    <submittedName>
        <fullName evidence="1">2'-5' RNA ligase family protein</fullName>
    </submittedName>
</protein>
<dbReference type="PANTHER" id="PTHR40037">
    <property type="entry name" value="PHOSPHOESTERASE YJCG-RELATED"/>
    <property type="match status" value="1"/>
</dbReference>
<dbReference type="GO" id="GO:0016874">
    <property type="term" value="F:ligase activity"/>
    <property type="evidence" value="ECO:0007669"/>
    <property type="project" value="UniProtKB-KW"/>
</dbReference>
<keyword evidence="2" id="KW-1185">Reference proteome</keyword>
<dbReference type="Proteomes" id="UP000477750">
    <property type="component" value="Unassembled WGS sequence"/>
</dbReference>
<name>A0A6L5GEY9_9ACTN</name>
<dbReference type="InterPro" id="IPR050580">
    <property type="entry name" value="2H_phosphoesterase_YjcG-like"/>
</dbReference>
<evidence type="ECO:0000313" key="1">
    <source>
        <dbReference type="EMBL" id="MQM28274.1"/>
    </source>
</evidence>
<proteinExistence type="predicted"/>
<dbReference type="Pfam" id="PF13563">
    <property type="entry name" value="2_5_RNA_ligase2"/>
    <property type="match status" value="1"/>
</dbReference>
<dbReference type="EMBL" id="WIAO01000039">
    <property type="protein sequence ID" value="MQM28274.1"/>
    <property type="molecule type" value="Genomic_DNA"/>
</dbReference>
<keyword evidence="1" id="KW-0436">Ligase</keyword>
<accession>A0A6L5GEY9</accession>
<dbReference type="Gene3D" id="3.90.1140.10">
    <property type="entry name" value="Cyclic phosphodiesterase"/>
    <property type="match status" value="1"/>
</dbReference>
<reference evidence="1 2" key="1">
    <citation type="submission" date="2019-10" db="EMBL/GenBank/DDBJ databases">
        <title>Glycomyces albidus sp. nov., a novel actinomycete isolated from rhizosphere soil of wheat (Triticum aestivum L.).</title>
        <authorList>
            <person name="Qian L."/>
        </authorList>
    </citation>
    <scope>NUCLEOTIDE SEQUENCE [LARGE SCALE GENOMIC DNA]</scope>
    <source>
        <strain evidence="1 2">NEAU-7082</strain>
    </source>
</reference>
<dbReference type="SUPFAM" id="SSF55144">
    <property type="entry name" value="LigT-like"/>
    <property type="match status" value="1"/>
</dbReference>
<sequence>MDAAAPAPVGKSPTVTVGVAIPVPAPWGDLLDRVRIASGDPLGGIVPAHLTLLGPTEMPRAVLPDFSAHLASVAEGCPPFDLHLRGTGSFRPVTEVVFVAVVDGIAVCEQLEAAIRRGPAGRERSFPYHPHITIAHNVSTEALDRAFTALAGFEAKFRVESFTLYTHPNPGAWTFETLAGAPVPWTPRAVFPLGGGNAMRGGLPKA</sequence>
<gene>
    <name evidence="1" type="ORF">GFD30_22300</name>
</gene>
<comment type="caution">
    <text evidence="1">The sequence shown here is derived from an EMBL/GenBank/DDBJ whole genome shotgun (WGS) entry which is preliminary data.</text>
</comment>
<dbReference type="PANTHER" id="PTHR40037:SF1">
    <property type="entry name" value="PHOSPHOESTERASE SAOUHSC_00951-RELATED"/>
    <property type="match status" value="1"/>
</dbReference>
<organism evidence="1 2">
    <name type="scientific">Glycomyces albidus</name>
    <dbReference type="NCBI Taxonomy" id="2656774"/>
    <lineage>
        <taxon>Bacteria</taxon>
        <taxon>Bacillati</taxon>
        <taxon>Actinomycetota</taxon>
        <taxon>Actinomycetes</taxon>
        <taxon>Glycomycetales</taxon>
        <taxon>Glycomycetaceae</taxon>
        <taxon>Glycomyces</taxon>
    </lineage>
</organism>
<dbReference type="InterPro" id="IPR009097">
    <property type="entry name" value="Cyclic_Pdiesterase"/>
</dbReference>
<evidence type="ECO:0000313" key="2">
    <source>
        <dbReference type="Proteomes" id="UP000477750"/>
    </source>
</evidence>